<sequence length="61" mass="6459">MVRPTRRARGAHVGVRRAARPVGLSGGLAGMRPGWVGVETVGVRESDGFAAVHQMNSIRAH</sequence>
<dbReference type="AlphaFoldDB" id="A0A942SZE9"/>
<name>A0A942SZE9_9BACI</name>
<gene>
    <name evidence="1" type="ORF">KHB02_14455</name>
</gene>
<accession>A0A942SZE9</accession>
<evidence type="ECO:0000313" key="1">
    <source>
        <dbReference type="EMBL" id="MBS4182597.1"/>
    </source>
</evidence>
<organism evidence="1">
    <name type="scientific">Neobacillus citreus</name>
    <dbReference type="NCBI Taxonomy" id="2833578"/>
    <lineage>
        <taxon>Bacteria</taxon>
        <taxon>Bacillati</taxon>
        <taxon>Bacillota</taxon>
        <taxon>Bacilli</taxon>
        <taxon>Bacillales</taxon>
        <taxon>Bacillaceae</taxon>
        <taxon>Neobacillus</taxon>
    </lineage>
</organism>
<proteinExistence type="predicted"/>
<reference evidence="1" key="1">
    <citation type="submission" date="2021-05" db="EMBL/GenBank/DDBJ databases">
        <title>Novel Bacillus species.</title>
        <authorList>
            <person name="Liu G."/>
        </authorList>
    </citation>
    <scope>NUCLEOTIDE SEQUENCE</scope>
    <source>
        <strain evidence="1">FJAT-50051</strain>
    </source>
</reference>
<protein>
    <submittedName>
        <fullName evidence="1">Uncharacterized protein</fullName>
    </submittedName>
</protein>
<comment type="caution">
    <text evidence="1">The sequence shown here is derived from an EMBL/GenBank/DDBJ whole genome shotgun (WGS) entry which is preliminary data.</text>
</comment>
<dbReference type="EMBL" id="JAGYPE010000002">
    <property type="protein sequence ID" value="MBS4182597.1"/>
    <property type="molecule type" value="Genomic_DNA"/>
</dbReference>